<dbReference type="EMBL" id="QUAK01000117">
    <property type="protein sequence ID" value="RFU84636.1"/>
    <property type="molecule type" value="Genomic_DNA"/>
</dbReference>
<feature type="compositionally biased region" description="Basic and acidic residues" evidence="1">
    <location>
        <begin position="1"/>
        <end position="15"/>
    </location>
</feature>
<evidence type="ECO:0000256" key="1">
    <source>
        <dbReference type="SAM" id="MobiDB-lite"/>
    </source>
</evidence>
<accession>A0A372M124</accession>
<organism evidence="2 3">
    <name type="scientific">Streptomyces triticagri</name>
    <dbReference type="NCBI Taxonomy" id="2293568"/>
    <lineage>
        <taxon>Bacteria</taxon>
        <taxon>Bacillati</taxon>
        <taxon>Actinomycetota</taxon>
        <taxon>Actinomycetes</taxon>
        <taxon>Kitasatosporales</taxon>
        <taxon>Streptomycetaceae</taxon>
        <taxon>Streptomyces</taxon>
    </lineage>
</organism>
<evidence type="ECO:0000313" key="2">
    <source>
        <dbReference type="EMBL" id="RFU84636.1"/>
    </source>
</evidence>
<comment type="caution">
    <text evidence="2">The sequence shown here is derived from an EMBL/GenBank/DDBJ whole genome shotgun (WGS) entry which is preliminary data.</text>
</comment>
<name>A0A372M124_9ACTN</name>
<evidence type="ECO:0000313" key="3">
    <source>
        <dbReference type="Proteomes" id="UP000263094"/>
    </source>
</evidence>
<keyword evidence="3" id="KW-1185">Reference proteome</keyword>
<sequence>MRPHDGGTGDRDEAAFAKPQVSRHATGRTRKQRRTGRTSTRLSDLPRRERARVSLVCFAVLNISCLPTLPRAVSVANGAQDATPSAATQLAMSITV</sequence>
<feature type="compositionally biased region" description="Basic residues" evidence="1">
    <location>
        <begin position="25"/>
        <end position="36"/>
    </location>
</feature>
<dbReference type="Proteomes" id="UP000263094">
    <property type="component" value="Unassembled WGS sequence"/>
</dbReference>
<dbReference type="AlphaFoldDB" id="A0A372M124"/>
<proteinExistence type="predicted"/>
<protein>
    <submittedName>
        <fullName evidence="2">Uncharacterized protein</fullName>
    </submittedName>
</protein>
<reference evidence="2 3" key="1">
    <citation type="submission" date="2018-08" db="EMBL/GenBank/DDBJ databases">
        <title>Isolation, diversity and antifungal activity of Actinobacteria from wheat.</title>
        <authorList>
            <person name="Han C."/>
        </authorList>
    </citation>
    <scope>NUCLEOTIDE SEQUENCE [LARGE SCALE GENOMIC DNA]</scope>
    <source>
        <strain evidence="2 3">NEAU-YY421</strain>
    </source>
</reference>
<feature type="region of interest" description="Disordered" evidence="1">
    <location>
        <begin position="1"/>
        <end position="46"/>
    </location>
</feature>
<gene>
    <name evidence="2" type="ORF">DY218_21560</name>
</gene>